<dbReference type="InterPro" id="IPR049539">
    <property type="entry name" value="SPL"/>
</dbReference>
<comment type="caution">
    <text evidence="2">The sequence shown here is derived from an EMBL/GenBank/DDBJ whole genome shotgun (WGS) entry which is preliminary data.</text>
</comment>
<evidence type="ECO:0000256" key="1">
    <source>
        <dbReference type="SAM" id="MobiDB-lite"/>
    </source>
</evidence>
<accession>A0A936ZEA2</accession>
<reference evidence="2" key="1">
    <citation type="submission" date="2021-01" db="EMBL/GenBank/DDBJ databases">
        <title>Microvirga sp.</title>
        <authorList>
            <person name="Kim M.K."/>
        </authorList>
    </citation>
    <scope>NUCLEOTIDE SEQUENCE</scope>
    <source>
        <strain evidence="2">5420S-16</strain>
    </source>
</reference>
<organism evidence="2 3">
    <name type="scientific">Microvirga aerilata</name>
    <dbReference type="NCBI Taxonomy" id="670292"/>
    <lineage>
        <taxon>Bacteria</taxon>
        <taxon>Pseudomonadati</taxon>
        <taxon>Pseudomonadota</taxon>
        <taxon>Alphaproteobacteria</taxon>
        <taxon>Hyphomicrobiales</taxon>
        <taxon>Methylobacteriaceae</taxon>
        <taxon>Microvirga</taxon>
    </lineage>
</organism>
<dbReference type="AlphaFoldDB" id="A0A936ZEA2"/>
<protein>
    <submittedName>
        <fullName evidence="2">Uncharacterized protein</fullName>
    </submittedName>
</protein>
<dbReference type="Pfam" id="PF20903">
    <property type="entry name" value="SPL"/>
    <property type="match status" value="1"/>
</dbReference>
<dbReference type="Proteomes" id="UP000605848">
    <property type="component" value="Unassembled WGS sequence"/>
</dbReference>
<evidence type="ECO:0000313" key="2">
    <source>
        <dbReference type="EMBL" id="MBL0406225.1"/>
    </source>
</evidence>
<name>A0A936ZEA2_9HYPH</name>
<dbReference type="RefSeq" id="WP_202063001.1">
    <property type="nucleotide sequence ID" value="NZ_JAEQMY010000036.1"/>
</dbReference>
<evidence type="ECO:0000313" key="3">
    <source>
        <dbReference type="Proteomes" id="UP000605848"/>
    </source>
</evidence>
<dbReference type="EMBL" id="JAEQMY010000036">
    <property type="protein sequence ID" value="MBL0406225.1"/>
    <property type="molecule type" value="Genomic_DNA"/>
</dbReference>
<proteinExistence type="predicted"/>
<gene>
    <name evidence="2" type="ORF">JKG68_19885</name>
</gene>
<dbReference type="Gene3D" id="3.80.30.30">
    <property type="match status" value="1"/>
</dbReference>
<sequence>MPSRSLPDLDLAAEPSTHRLSPGSKKALHKRYPGTDVEMDEAERPRRAIRFNAIKYVRTPDLMKEMRAFLDGAIGKHLPAARSLYRT</sequence>
<feature type="region of interest" description="Disordered" evidence="1">
    <location>
        <begin position="1"/>
        <end position="40"/>
    </location>
</feature>
<keyword evidence="3" id="KW-1185">Reference proteome</keyword>